<sequence>MGDLDGGASYYEGEFKLFLRSGHGTLENTETGDKYVGQFLADRCHGSGKHTWPDGSFYDGEWQSGRKHGQGVYVSPEQLKYEGAWHDGKRHGRGVQDYANGDTYNGWWYNGQCSGLGIYFFADGAQYHGAWNLGKYEPWKAIVFFLGGWVGCMECFTVALPVAGHSVGDFVPRGKAPSKEWAGGSHGASTAAQPDL</sequence>
<dbReference type="EMBL" id="CAUJNA010000713">
    <property type="protein sequence ID" value="CAJ1380434.1"/>
    <property type="molecule type" value="Genomic_DNA"/>
</dbReference>
<proteinExistence type="predicted"/>
<dbReference type="FunFam" id="2.20.110.10:FF:000002">
    <property type="entry name" value="Phosphatidylinositol 4-phosphate 5-kinase 8"/>
    <property type="match status" value="1"/>
</dbReference>
<dbReference type="PANTHER" id="PTHR43215">
    <property type="entry name" value="RADIAL SPOKE HEAD 1 HOMOLOG"/>
    <property type="match status" value="1"/>
</dbReference>
<name>A0AA36I684_9DINO</name>
<evidence type="ECO:0000313" key="4">
    <source>
        <dbReference type="Proteomes" id="UP001178507"/>
    </source>
</evidence>
<organism evidence="3 4">
    <name type="scientific">Effrenium voratum</name>
    <dbReference type="NCBI Taxonomy" id="2562239"/>
    <lineage>
        <taxon>Eukaryota</taxon>
        <taxon>Sar</taxon>
        <taxon>Alveolata</taxon>
        <taxon>Dinophyceae</taxon>
        <taxon>Suessiales</taxon>
        <taxon>Symbiodiniaceae</taxon>
        <taxon>Effrenium</taxon>
    </lineage>
</organism>
<evidence type="ECO:0000313" key="3">
    <source>
        <dbReference type="EMBL" id="CAJ1380434.1"/>
    </source>
</evidence>
<evidence type="ECO:0000256" key="1">
    <source>
        <dbReference type="ARBA" id="ARBA00022737"/>
    </source>
</evidence>
<keyword evidence="4" id="KW-1185">Reference proteome</keyword>
<feature type="compositionally biased region" description="Polar residues" evidence="2">
    <location>
        <begin position="187"/>
        <end position="196"/>
    </location>
</feature>
<evidence type="ECO:0000256" key="2">
    <source>
        <dbReference type="SAM" id="MobiDB-lite"/>
    </source>
</evidence>
<comment type="caution">
    <text evidence="3">The sequence shown here is derived from an EMBL/GenBank/DDBJ whole genome shotgun (WGS) entry which is preliminary data.</text>
</comment>
<dbReference type="Pfam" id="PF02493">
    <property type="entry name" value="MORN"/>
    <property type="match status" value="5"/>
</dbReference>
<feature type="region of interest" description="Disordered" evidence="2">
    <location>
        <begin position="177"/>
        <end position="196"/>
    </location>
</feature>
<gene>
    <name evidence="3" type="ORF">EVOR1521_LOCUS8375</name>
</gene>
<reference evidence="3" key="1">
    <citation type="submission" date="2023-08" db="EMBL/GenBank/DDBJ databases">
        <authorList>
            <person name="Chen Y."/>
            <person name="Shah S."/>
            <person name="Dougan E. K."/>
            <person name="Thang M."/>
            <person name="Chan C."/>
        </authorList>
    </citation>
    <scope>NUCLEOTIDE SEQUENCE</scope>
</reference>
<protein>
    <submittedName>
        <fullName evidence="3">Uncharacterized protein</fullName>
    </submittedName>
</protein>
<dbReference type="Gene3D" id="2.20.110.10">
    <property type="entry name" value="Histone H3 K4-specific methyltransferase SET7/9 N-terminal domain"/>
    <property type="match status" value="2"/>
</dbReference>
<dbReference type="AlphaFoldDB" id="A0AA36I684"/>
<accession>A0AA36I684</accession>
<keyword evidence="1" id="KW-0677">Repeat</keyword>
<dbReference type="Proteomes" id="UP001178507">
    <property type="component" value="Unassembled WGS sequence"/>
</dbReference>
<dbReference type="SUPFAM" id="SSF82185">
    <property type="entry name" value="Histone H3 K4-specific methyltransferase SET7/9 N-terminal domain"/>
    <property type="match status" value="1"/>
</dbReference>
<dbReference type="InterPro" id="IPR003409">
    <property type="entry name" value="MORN"/>
</dbReference>
<dbReference type="PANTHER" id="PTHR43215:SF14">
    <property type="entry name" value="RADIAL SPOKE HEAD 1 HOMOLOG"/>
    <property type="match status" value="1"/>
</dbReference>
<dbReference type="SMART" id="SM00698">
    <property type="entry name" value="MORN"/>
    <property type="match status" value="5"/>
</dbReference>